<dbReference type="SUPFAM" id="SSF52540">
    <property type="entry name" value="P-loop containing nucleoside triphosphate hydrolases"/>
    <property type="match status" value="1"/>
</dbReference>
<proteinExistence type="predicted"/>
<evidence type="ECO:0000256" key="1">
    <source>
        <dbReference type="SAM" id="MobiDB-lite"/>
    </source>
</evidence>
<feature type="transmembrane region" description="Helical" evidence="2">
    <location>
        <begin position="1415"/>
        <end position="1435"/>
    </location>
</feature>
<feature type="region of interest" description="Disordered" evidence="1">
    <location>
        <begin position="761"/>
        <end position="840"/>
    </location>
</feature>
<keyword evidence="2" id="KW-1133">Transmembrane helix</keyword>
<evidence type="ECO:0000256" key="2">
    <source>
        <dbReference type="SAM" id="Phobius"/>
    </source>
</evidence>
<feature type="region of interest" description="Disordered" evidence="1">
    <location>
        <begin position="1115"/>
        <end position="1174"/>
    </location>
</feature>
<dbReference type="GeneID" id="87938198"/>
<dbReference type="SUPFAM" id="SSF53167">
    <property type="entry name" value="Purine and uridine phosphorylases"/>
    <property type="match status" value="1"/>
</dbReference>
<dbReference type="GO" id="GO:0003824">
    <property type="term" value="F:catalytic activity"/>
    <property type="evidence" value="ECO:0007669"/>
    <property type="project" value="InterPro"/>
</dbReference>
<gene>
    <name evidence="3" type="ORF">CDEST_01695</name>
</gene>
<dbReference type="PANTHER" id="PTHR46082">
    <property type="entry name" value="ATP/GTP-BINDING PROTEIN-RELATED"/>
    <property type="match status" value="1"/>
</dbReference>
<dbReference type="Pfam" id="PF13374">
    <property type="entry name" value="TPR_10"/>
    <property type="match status" value="2"/>
</dbReference>
<dbReference type="EMBL" id="CP137305">
    <property type="protein sequence ID" value="WQF76681.1"/>
    <property type="molecule type" value="Genomic_DNA"/>
</dbReference>
<reference evidence="4" key="1">
    <citation type="journal article" date="2023" name="bioRxiv">
        <title>Complete genome of the Medicago anthracnose fungus, Colletotrichum destructivum, reveals a mini-chromosome-like region within a core chromosome.</title>
        <authorList>
            <person name="Lapalu N."/>
            <person name="Simon A."/>
            <person name="Lu A."/>
            <person name="Plaumann P.-L."/>
            <person name="Amselem J."/>
            <person name="Pigne S."/>
            <person name="Auger A."/>
            <person name="Koch C."/>
            <person name="Dallery J.-F."/>
            <person name="O'Connell R.J."/>
        </authorList>
    </citation>
    <scope>NUCLEOTIDE SEQUENCE [LARGE SCALE GENOMIC DNA]</scope>
    <source>
        <strain evidence="4">CBS 520.97</strain>
    </source>
</reference>
<dbReference type="GO" id="GO:0009116">
    <property type="term" value="P:nucleoside metabolic process"/>
    <property type="evidence" value="ECO:0007669"/>
    <property type="project" value="InterPro"/>
</dbReference>
<dbReference type="Gene3D" id="1.25.40.10">
    <property type="entry name" value="Tetratricopeptide repeat domain"/>
    <property type="match status" value="1"/>
</dbReference>
<keyword evidence="4" id="KW-1185">Reference proteome</keyword>
<dbReference type="InterPro" id="IPR027417">
    <property type="entry name" value="P-loop_NTPase"/>
</dbReference>
<sequence>MDVQRPRFHFAIVCALPLEYDAITLAFDELWSDTMFPQETLPEGYSRFKAGRIGSHNIILLLLAGIKTSGASAAIALRVAHPLIELTVLAGICGGVPSPGTDNEILLGDVIISKNLVQYDLDQQYPHIYSRKATTDDFFGRPNKQIVSLFAIFSTKLGLKGLQTRATEILEKLQKAAIKKRRRDYYVRLADEEDTLYGPENLHKHRHSSDCGCSEATACAGAINASCLELGCDAGRQVLRRRLDSRKRQELASEESITHTPGPWIHIGRMGSSETAIKSGERRDRIAREHGIIAFETGGARIWDEIPCIVVRGVCDYADSHNSKKWQSFAAATAASATKALLEYYTQADRSTTTKPWFVVPFLKNPGFVGRSRTLDRIGKLFRHRQPYREQALKPCSRVVLWGAGGIGKTQIALAYVYWLRHERIFVSVFWVSAGSQEQFRQSYHSIARRCGIHGYDEPNVDVLSLVKAWLERANRHRWLMVVDNADDTKLFSPEKSAEHTQHAASPSDMMKRYLPDCDHGSILFTTRSNQPEIHPIRGTKALQVLGMTEGETLQLIQSITGEKVTAAESAFVSERVGYRPLAIARIAILARRKKIPIGKIIPLLGVSNDREVNVERDHGVSPSTAELEELLKLCREMLGQAHPDTIQSMTELASAYYAQGRYEKQEKITRELLKLRQEIGIAHPDTTQTMTELAAIYYAQWRYKKHEAIETEVLKLRREILDHRQPDEIEETDTSRFSDITQDQERTKIPEVLWVSGRSSIESDGTSGRSSPWSSVRLASTKPSSLENTRNAGNDDVAKQKIESFYRHTDTPYHQNEDEDEIKSMVSGPEDIQSQDGSGSVRWEVRTAAVSYLADLLINDPNLVPLYLDAAKRLQDDRFFRNHERLLKRYYLSLRSQSPNQKQKVAIEFLRPRSHRRLISLSVHEKIVSYDNDSRDKVHATLPEDDKRNLTLERFLNGVEASSNSLPTEKSEMAPDYDEEESSSDEEDRESIKTLVDLQETRSFFISGAPLTHFKAEFRNFLYPIREEIEETPELGNLKPIERSKLMSWRAKLYAWLYDLWSPPKPGYERVRYTCACGDDMFLDARELSPGGMRRFLERLANDGLASLTIAQEDSGHAPNGLSPPPPAHLRPGGSSSSASGQSSDFETSSFRTRSFSSTTNTSWSEEQTSEEEEEPSLQYLLVCINQKSLPVLVHIECSSFENDQYLCQQILEEYQMIRERSTWKTSFLLPLSASTVFNRASEYLAQRIPSWMEWIPRLFQSLSEISLFKMDTGDFVRVNILLSCFQLVPVGEATVPNHIKCAEFPPESEVKAGNYLYEPVPMFDVELASIPLWHLTRPGQHSDKYWITTFPKKLRYPLHREAGVYVKPTIGWGIRVNEAFNLHHFLFLIIVVIVIIGIIMSIYLALTADDSSAFGLAAFLAATSAIYIPYQYFAWKEKLE</sequence>
<dbReference type="PANTHER" id="PTHR46082:SF6">
    <property type="entry name" value="AAA+ ATPASE DOMAIN-CONTAINING PROTEIN-RELATED"/>
    <property type="match status" value="1"/>
</dbReference>
<dbReference type="Gene3D" id="3.40.50.1580">
    <property type="entry name" value="Nucleoside phosphorylase domain"/>
    <property type="match status" value="1"/>
</dbReference>
<feature type="compositionally biased region" description="Low complexity" evidence="1">
    <location>
        <begin position="1134"/>
        <end position="1168"/>
    </location>
</feature>
<dbReference type="InterPro" id="IPR011990">
    <property type="entry name" value="TPR-like_helical_dom_sf"/>
</dbReference>
<protein>
    <submittedName>
        <fullName evidence="3">Tetratricopeptide-like helical domain superfamily, nucleoside phosphorylase superfamily</fullName>
    </submittedName>
</protein>
<organism evidence="3 4">
    <name type="scientific">Colletotrichum destructivum</name>
    <dbReference type="NCBI Taxonomy" id="34406"/>
    <lineage>
        <taxon>Eukaryota</taxon>
        <taxon>Fungi</taxon>
        <taxon>Dikarya</taxon>
        <taxon>Ascomycota</taxon>
        <taxon>Pezizomycotina</taxon>
        <taxon>Sordariomycetes</taxon>
        <taxon>Hypocreomycetidae</taxon>
        <taxon>Glomerellales</taxon>
        <taxon>Glomerellaceae</taxon>
        <taxon>Colletotrichum</taxon>
        <taxon>Colletotrichum destructivum species complex</taxon>
    </lineage>
</organism>
<feature type="compositionally biased region" description="Polar residues" evidence="1">
    <location>
        <begin position="761"/>
        <end position="793"/>
    </location>
</feature>
<dbReference type="SUPFAM" id="SSF48452">
    <property type="entry name" value="TPR-like"/>
    <property type="match status" value="1"/>
</dbReference>
<dbReference type="RefSeq" id="XP_062773905.1">
    <property type="nucleotide sequence ID" value="XM_062917854.1"/>
</dbReference>
<name>A0AAX4I0M3_9PEZI</name>
<accession>A0AAX4I0M3</accession>
<dbReference type="InterPro" id="IPR035994">
    <property type="entry name" value="Nucleoside_phosphorylase_sf"/>
</dbReference>
<keyword evidence="2" id="KW-0812">Transmembrane</keyword>
<feature type="region of interest" description="Disordered" evidence="1">
    <location>
        <begin position="963"/>
        <end position="992"/>
    </location>
</feature>
<evidence type="ECO:0000313" key="3">
    <source>
        <dbReference type="EMBL" id="WQF76681.1"/>
    </source>
</evidence>
<feature type="compositionally biased region" description="Acidic residues" evidence="1">
    <location>
        <begin position="976"/>
        <end position="990"/>
    </location>
</feature>
<dbReference type="KEGG" id="cdet:87938198"/>
<keyword evidence="2" id="KW-0472">Membrane</keyword>
<feature type="compositionally biased region" description="Basic and acidic residues" evidence="1">
    <location>
        <begin position="797"/>
        <end position="812"/>
    </location>
</feature>
<dbReference type="InterPro" id="IPR053137">
    <property type="entry name" value="NLR-like"/>
</dbReference>
<evidence type="ECO:0000313" key="4">
    <source>
        <dbReference type="Proteomes" id="UP001322277"/>
    </source>
</evidence>
<dbReference type="Proteomes" id="UP001322277">
    <property type="component" value="Chromosome 1"/>
</dbReference>
<dbReference type="Gene3D" id="3.40.50.300">
    <property type="entry name" value="P-loop containing nucleotide triphosphate hydrolases"/>
    <property type="match status" value="1"/>
</dbReference>
<feature type="transmembrane region" description="Helical" evidence="2">
    <location>
        <begin position="1387"/>
        <end position="1408"/>
    </location>
</feature>